<dbReference type="InterPro" id="IPR014445">
    <property type="entry name" value="Gln-dep_NAD_synthase"/>
</dbReference>
<dbReference type="FunFam" id="3.40.50.620:FF:000036">
    <property type="entry name" value="Glutamine-dependent NAD(+) synthetase"/>
    <property type="match status" value="1"/>
</dbReference>
<keyword evidence="7 10" id="KW-0067">ATP-binding</keyword>
<dbReference type="EC" id="6.3.5.1" evidence="3 10"/>
<dbReference type="Gene3D" id="3.60.110.10">
    <property type="entry name" value="Carbon-nitrogen hydrolase"/>
    <property type="match status" value="1"/>
</dbReference>
<dbReference type="PANTHER" id="PTHR23090">
    <property type="entry name" value="NH 3 /GLUTAMINE-DEPENDENT NAD + SYNTHETASE"/>
    <property type="match status" value="1"/>
</dbReference>
<evidence type="ECO:0000256" key="10">
    <source>
        <dbReference type="PIRNR" id="PIRNR006630"/>
    </source>
</evidence>
<comment type="similarity">
    <text evidence="2 10">In the C-terminal section; belongs to the NAD synthetase family.</text>
</comment>
<keyword evidence="6 10" id="KW-0547">Nucleotide-binding</keyword>
<protein>
    <recommendedName>
        <fullName evidence="4 10">Glutamine-dependent NAD(+) synthetase</fullName>
        <ecNumber evidence="3 10">6.3.5.1</ecNumber>
    </recommendedName>
    <alternativeName>
        <fullName evidence="10">NAD(+) synthase [glutamine-hydrolyzing]</fullName>
    </alternativeName>
</protein>
<evidence type="ECO:0000313" key="13">
    <source>
        <dbReference type="Proteomes" id="UP001190926"/>
    </source>
</evidence>
<accession>A0AAD4P9P1</accession>
<dbReference type="GO" id="GO:0004359">
    <property type="term" value="F:glutaminase activity"/>
    <property type="evidence" value="ECO:0007669"/>
    <property type="project" value="InterPro"/>
</dbReference>
<dbReference type="InterPro" id="IPR003010">
    <property type="entry name" value="C-N_Hydrolase"/>
</dbReference>
<gene>
    <name evidence="12" type="ORF">C2S53_020500</name>
</gene>
<dbReference type="CDD" id="cd00553">
    <property type="entry name" value="NAD_synthase"/>
    <property type="match status" value="1"/>
</dbReference>
<comment type="pathway">
    <text evidence="1 10">Cofactor biosynthesis; NAD(+) biosynthesis; NAD(+) from deamido-NAD(+) (L-Gln route): step 1/1.</text>
</comment>
<dbReference type="GO" id="GO:0005524">
    <property type="term" value="F:ATP binding"/>
    <property type="evidence" value="ECO:0007669"/>
    <property type="project" value="UniProtKB-UniRule"/>
</dbReference>
<evidence type="ECO:0000313" key="12">
    <source>
        <dbReference type="EMBL" id="KAH6831461.1"/>
    </source>
</evidence>
<evidence type="ECO:0000256" key="9">
    <source>
        <dbReference type="ARBA" id="ARBA00052340"/>
    </source>
</evidence>
<dbReference type="GO" id="GO:0009435">
    <property type="term" value="P:NAD+ biosynthetic process"/>
    <property type="evidence" value="ECO:0007669"/>
    <property type="project" value="UniProtKB-UniRule"/>
</dbReference>
<evidence type="ECO:0000256" key="7">
    <source>
        <dbReference type="ARBA" id="ARBA00022840"/>
    </source>
</evidence>
<dbReference type="Proteomes" id="UP001190926">
    <property type="component" value="Unassembled WGS sequence"/>
</dbReference>
<dbReference type="AlphaFoldDB" id="A0AAD4P9P1"/>
<dbReference type="Pfam" id="PF02540">
    <property type="entry name" value="NAD_synthase"/>
    <property type="match status" value="1"/>
</dbReference>
<evidence type="ECO:0000256" key="2">
    <source>
        <dbReference type="ARBA" id="ARBA00007145"/>
    </source>
</evidence>
<dbReference type="InterPro" id="IPR003694">
    <property type="entry name" value="NAD_synthase"/>
</dbReference>
<evidence type="ECO:0000256" key="3">
    <source>
        <dbReference type="ARBA" id="ARBA00012743"/>
    </source>
</evidence>
<dbReference type="Gene3D" id="3.40.50.620">
    <property type="entry name" value="HUPs"/>
    <property type="match status" value="1"/>
</dbReference>
<dbReference type="GO" id="GO:0005737">
    <property type="term" value="C:cytoplasm"/>
    <property type="evidence" value="ECO:0007669"/>
    <property type="project" value="InterPro"/>
</dbReference>
<comment type="catalytic activity">
    <reaction evidence="9 10">
        <text>deamido-NAD(+) + L-glutamine + ATP + H2O = L-glutamate + AMP + diphosphate + NAD(+) + H(+)</text>
        <dbReference type="Rhea" id="RHEA:24384"/>
        <dbReference type="ChEBI" id="CHEBI:15377"/>
        <dbReference type="ChEBI" id="CHEBI:15378"/>
        <dbReference type="ChEBI" id="CHEBI:29985"/>
        <dbReference type="ChEBI" id="CHEBI:30616"/>
        <dbReference type="ChEBI" id="CHEBI:33019"/>
        <dbReference type="ChEBI" id="CHEBI:57540"/>
        <dbReference type="ChEBI" id="CHEBI:58359"/>
        <dbReference type="ChEBI" id="CHEBI:58437"/>
        <dbReference type="ChEBI" id="CHEBI:456215"/>
        <dbReference type="EC" id="6.3.5.1"/>
    </reaction>
</comment>
<organism evidence="12 13">
    <name type="scientific">Perilla frutescens var. hirtella</name>
    <name type="common">Perilla citriodora</name>
    <name type="synonym">Perilla setoyensis</name>
    <dbReference type="NCBI Taxonomy" id="608512"/>
    <lineage>
        <taxon>Eukaryota</taxon>
        <taxon>Viridiplantae</taxon>
        <taxon>Streptophyta</taxon>
        <taxon>Embryophyta</taxon>
        <taxon>Tracheophyta</taxon>
        <taxon>Spermatophyta</taxon>
        <taxon>Magnoliopsida</taxon>
        <taxon>eudicotyledons</taxon>
        <taxon>Gunneridae</taxon>
        <taxon>Pentapetalae</taxon>
        <taxon>asterids</taxon>
        <taxon>lamiids</taxon>
        <taxon>Lamiales</taxon>
        <taxon>Lamiaceae</taxon>
        <taxon>Nepetoideae</taxon>
        <taxon>Elsholtzieae</taxon>
        <taxon>Perilla</taxon>
    </lineage>
</organism>
<keyword evidence="12" id="KW-0378">Hydrolase</keyword>
<keyword evidence="8 10" id="KW-0520">NAD</keyword>
<comment type="caution">
    <text evidence="12">The sequence shown here is derived from an EMBL/GenBank/DDBJ whole genome shotgun (WGS) entry which is preliminary data.</text>
</comment>
<dbReference type="InterPro" id="IPR014729">
    <property type="entry name" value="Rossmann-like_a/b/a_fold"/>
</dbReference>
<dbReference type="CDD" id="cd07570">
    <property type="entry name" value="GAT_Gln-NAD-synth"/>
    <property type="match status" value="1"/>
</dbReference>
<sequence length="700" mass="78554">MRVLKVATCSLNQWAMDFDWNLNNIKESITQAKQAGAAIRLGPELEITGYGCEDHFLEQDTITHAWECLKELLVGEWTDGMLCSFGMPVCRGSELYNCQLLCLNRRILMIRPKMWLANGGGCAEPRWFTAWKQKEPHLDHFLLPPDVSEAISQDTVPFGYGYIQFLDTAVAAEICKELFSPVPIHPELALNGVEVFMNASASIHLVKKMDRRLRAITTAMSASGGLYMYSNHLGCDGARFYYDGCSCVVVNGEVVAHGQQFSLKDVDMVVAQVDLDKVKSVRACDSGYREQASCKRKVSSIFVPYKLCSSLNLQKTISTPIKIEWACGEEEIGMGAACWLWNYLRRSRASGFLLPLSGGVDSSSVAAMVGCMCRLVVKEIANGDEQVKADAIRIGQYSDEQFPRDSKEFARRIFYTVFMGSKDSSEEGSSRRQSRALAEEIGSWHLEMSINGVVSALLSLFQTLTGKFLRRKEEGGTNVEDSALENLQGRTRMVVTFMLASLLPWVHNKPGFYLVLSTTNADEGLCGNLTKYGCSSSGDINPVGSINKQDLRAFLKWAAPNLGYSSLTDTTTTTTTTTTTHSETHYCLEMTEEELSTFGRLRKTLRCGPVSMFENLCDKWGAKLSRAQVAGKVKHFFKWYSMNRHKMTVLTPSYLVQNYSADDNRFDQRQFMYNTEWPHQFQKIDQLVQQPRLNDHGEDC</sequence>
<evidence type="ECO:0000256" key="5">
    <source>
        <dbReference type="ARBA" id="ARBA00022598"/>
    </source>
</evidence>
<feature type="domain" description="CN hydrolase" evidence="11">
    <location>
        <begin position="4"/>
        <end position="275"/>
    </location>
</feature>
<evidence type="ECO:0000256" key="1">
    <source>
        <dbReference type="ARBA" id="ARBA00005188"/>
    </source>
</evidence>
<name>A0AAD4P9P1_PERFH</name>
<keyword evidence="13" id="KW-1185">Reference proteome</keyword>
<dbReference type="GO" id="GO:0003952">
    <property type="term" value="F:NAD+ synthase (glutamine-hydrolyzing) activity"/>
    <property type="evidence" value="ECO:0007669"/>
    <property type="project" value="UniProtKB-UniRule"/>
</dbReference>
<dbReference type="SUPFAM" id="SSF56317">
    <property type="entry name" value="Carbon-nitrogen hydrolase"/>
    <property type="match status" value="1"/>
</dbReference>
<evidence type="ECO:0000256" key="8">
    <source>
        <dbReference type="ARBA" id="ARBA00023027"/>
    </source>
</evidence>
<dbReference type="HAMAP" id="MF_02090">
    <property type="entry name" value="NadE_glutamine_dep"/>
    <property type="match status" value="1"/>
</dbReference>
<dbReference type="InterPro" id="IPR036526">
    <property type="entry name" value="C-N_Hydrolase_sf"/>
</dbReference>
<dbReference type="SUPFAM" id="SSF52402">
    <property type="entry name" value="Adenine nucleotide alpha hydrolases-like"/>
    <property type="match status" value="1"/>
</dbReference>
<dbReference type="PIRSF" id="PIRSF006630">
    <property type="entry name" value="NADS_GAT"/>
    <property type="match status" value="1"/>
</dbReference>
<keyword evidence="5 10" id="KW-0436">Ligase</keyword>
<reference evidence="12 13" key="1">
    <citation type="journal article" date="2021" name="Nat. Commun.">
        <title>Incipient diploidization of the medicinal plant Perilla within 10,000 years.</title>
        <authorList>
            <person name="Zhang Y."/>
            <person name="Shen Q."/>
            <person name="Leng L."/>
            <person name="Zhang D."/>
            <person name="Chen S."/>
            <person name="Shi Y."/>
            <person name="Ning Z."/>
            <person name="Chen S."/>
        </authorList>
    </citation>
    <scope>NUCLEOTIDE SEQUENCE [LARGE SCALE GENOMIC DNA]</scope>
    <source>
        <strain evidence="13">cv. PC099</strain>
    </source>
</reference>
<evidence type="ECO:0000256" key="6">
    <source>
        <dbReference type="ARBA" id="ARBA00022741"/>
    </source>
</evidence>
<dbReference type="Pfam" id="PF00795">
    <property type="entry name" value="CN_hydrolase"/>
    <property type="match status" value="1"/>
</dbReference>
<dbReference type="PROSITE" id="PS50263">
    <property type="entry name" value="CN_HYDROLASE"/>
    <property type="match status" value="1"/>
</dbReference>
<evidence type="ECO:0000259" key="11">
    <source>
        <dbReference type="PROSITE" id="PS50263"/>
    </source>
</evidence>
<dbReference type="EMBL" id="SDAM02000091">
    <property type="protein sequence ID" value="KAH6831461.1"/>
    <property type="molecule type" value="Genomic_DNA"/>
</dbReference>
<dbReference type="InterPro" id="IPR022310">
    <property type="entry name" value="NAD/GMP_synthase"/>
</dbReference>
<dbReference type="FunFam" id="3.60.110.10:FF:000003">
    <property type="entry name" value="Glutamine-dependent NAD(+) synthetase"/>
    <property type="match status" value="1"/>
</dbReference>
<evidence type="ECO:0000256" key="4">
    <source>
        <dbReference type="ARBA" id="ARBA00017309"/>
    </source>
</evidence>
<proteinExistence type="inferred from homology"/>
<dbReference type="PANTHER" id="PTHR23090:SF9">
    <property type="entry name" value="GLUTAMINE-DEPENDENT NAD(+) SYNTHETASE"/>
    <property type="match status" value="1"/>
</dbReference>